<evidence type="ECO:0000313" key="1">
    <source>
        <dbReference type="EMBL" id="CAG8839175.1"/>
    </source>
</evidence>
<comment type="caution">
    <text evidence="1">The sequence shown here is derived from an EMBL/GenBank/DDBJ whole genome shotgun (WGS) entry which is preliminary data.</text>
</comment>
<name>A0ACA9SGK7_9GLOM</name>
<proteinExistence type="predicted"/>
<reference evidence="1" key="1">
    <citation type="submission" date="2021-06" db="EMBL/GenBank/DDBJ databases">
        <authorList>
            <person name="Kallberg Y."/>
            <person name="Tangrot J."/>
            <person name="Rosling A."/>
        </authorList>
    </citation>
    <scope>NUCLEOTIDE SEQUENCE</scope>
    <source>
        <strain evidence="1">MA461A</strain>
    </source>
</reference>
<evidence type="ECO:0000313" key="2">
    <source>
        <dbReference type="Proteomes" id="UP000789920"/>
    </source>
</evidence>
<organism evidence="1 2">
    <name type="scientific">Racocetra persica</name>
    <dbReference type="NCBI Taxonomy" id="160502"/>
    <lineage>
        <taxon>Eukaryota</taxon>
        <taxon>Fungi</taxon>
        <taxon>Fungi incertae sedis</taxon>
        <taxon>Mucoromycota</taxon>
        <taxon>Glomeromycotina</taxon>
        <taxon>Glomeromycetes</taxon>
        <taxon>Diversisporales</taxon>
        <taxon>Gigasporaceae</taxon>
        <taxon>Racocetra</taxon>
    </lineage>
</organism>
<accession>A0ACA9SGK7</accession>
<feature type="non-terminal residue" evidence="1">
    <location>
        <position position="54"/>
    </location>
</feature>
<dbReference type="EMBL" id="CAJVQC010122822">
    <property type="protein sequence ID" value="CAG8839175.1"/>
    <property type="molecule type" value="Genomic_DNA"/>
</dbReference>
<keyword evidence="2" id="KW-1185">Reference proteome</keyword>
<sequence length="54" mass="6211">MPILKRFGDGMYSCDEKLKLKLRYLTGSKYSYRLKETLAVDNIGAKLPDEISLQ</sequence>
<gene>
    <name evidence="1" type="ORF">RPERSI_LOCUS30946</name>
</gene>
<protein>
    <submittedName>
        <fullName evidence="1">27590_t:CDS:1</fullName>
    </submittedName>
</protein>
<dbReference type="Proteomes" id="UP000789920">
    <property type="component" value="Unassembled WGS sequence"/>
</dbReference>